<dbReference type="SUPFAM" id="SSF141868">
    <property type="entry name" value="EAL domain-like"/>
    <property type="match status" value="1"/>
</dbReference>
<reference evidence="4 5" key="1">
    <citation type="submission" date="2023-01" db="EMBL/GenBank/DDBJ databases">
        <title>Novel species of the genus Asticcacaulis isolated from rivers.</title>
        <authorList>
            <person name="Lu H."/>
        </authorList>
    </citation>
    <scope>NUCLEOTIDE SEQUENCE [LARGE SCALE GENOMIC DNA]</scope>
    <source>
        <strain evidence="4 5">BYS171W</strain>
    </source>
</reference>
<dbReference type="CDD" id="cd01948">
    <property type="entry name" value="EAL"/>
    <property type="match status" value="1"/>
</dbReference>
<feature type="domain" description="GGDEF" evidence="3">
    <location>
        <begin position="225"/>
        <end position="359"/>
    </location>
</feature>
<dbReference type="EMBL" id="JAQQKX010000007">
    <property type="protein sequence ID" value="MDC7683603.1"/>
    <property type="molecule type" value="Genomic_DNA"/>
</dbReference>
<dbReference type="PROSITE" id="PS50883">
    <property type="entry name" value="EAL"/>
    <property type="match status" value="1"/>
</dbReference>
<accession>A0ABT5HUH6</accession>
<gene>
    <name evidence="4" type="ORF">PQU92_09965</name>
</gene>
<sequence length="629" mass="69126">MLTARASDSRPDDAHIRAGLTEAARHSMCQFLLFAIAYFLFNTLFYRIAGDPGLIPGLSLLTLTACVGFWFCNRTVASSLRLEITGHVLGLLFIANALLDIFLQYRSIKLMYLLLLLPAFAVSGVRPRVVVVTSLAAVAGFLWAAYSFERPQLVDCAWVAATGLFIGVGLSTVIRASMTKAVRARLSADRHRDEALSLATFDPLTGLANRRAFLKTLDARLMKGDGFFLGLADLDGFKPINDIYGHAAGDQVLIEVARRLRDTCGPDAVIARLGGDEFAILLSDIADTAAWQSRADALCDALSAPYAIGHETAHLSASLGFTHRVPDTPETPSKLLERADYALYEAKERGRGIAILFDGTHEALIRSTQAVEQALRNIDSDRELTLAFQPQYDIVDNRTVAFEALARWHNDKLGQVPPDVFIRAAERSGLITRLTPILLDKALSAARTWPPHMRLAFNLSARDLLSPVAMNRIVEVVEASGVAPARIEFEITETVMLNDFTQAHRGISRLRDLGCRMALDDFGSGYTNFSYINRVRVDTVKIDRSFVVELSHSDTSKKIIKSMIELAANLGMDHIIEGVETVDELRQLRAAGAVHVQGYLFGKPMAPTAIAAFLREEQERGLIETLKSV</sequence>
<evidence type="ECO:0000313" key="4">
    <source>
        <dbReference type="EMBL" id="MDC7683603.1"/>
    </source>
</evidence>
<dbReference type="SMART" id="SM00267">
    <property type="entry name" value="GGDEF"/>
    <property type="match status" value="1"/>
</dbReference>
<evidence type="ECO:0000259" key="3">
    <source>
        <dbReference type="PROSITE" id="PS50887"/>
    </source>
</evidence>
<evidence type="ECO:0000256" key="1">
    <source>
        <dbReference type="SAM" id="Phobius"/>
    </source>
</evidence>
<dbReference type="InterPro" id="IPR035919">
    <property type="entry name" value="EAL_sf"/>
</dbReference>
<dbReference type="SUPFAM" id="SSF55073">
    <property type="entry name" value="Nucleotide cyclase"/>
    <property type="match status" value="1"/>
</dbReference>
<dbReference type="PANTHER" id="PTHR33121">
    <property type="entry name" value="CYCLIC DI-GMP PHOSPHODIESTERASE PDEF"/>
    <property type="match status" value="1"/>
</dbReference>
<feature type="transmembrane region" description="Helical" evidence="1">
    <location>
        <begin position="31"/>
        <end position="48"/>
    </location>
</feature>
<feature type="transmembrane region" description="Helical" evidence="1">
    <location>
        <begin position="84"/>
        <end position="105"/>
    </location>
</feature>
<feature type="transmembrane region" description="Helical" evidence="1">
    <location>
        <begin position="54"/>
        <end position="72"/>
    </location>
</feature>
<keyword evidence="1" id="KW-0472">Membrane</keyword>
<dbReference type="SMART" id="SM00052">
    <property type="entry name" value="EAL"/>
    <property type="match status" value="1"/>
</dbReference>
<evidence type="ECO:0000259" key="2">
    <source>
        <dbReference type="PROSITE" id="PS50883"/>
    </source>
</evidence>
<dbReference type="InterPro" id="IPR043128">
    <property type="entry name" value="Rev_trsase/Diguanyl_cyclase"/>
</dbReference>
<dbReference type="RefSeq" id="WP_272748072.1">
    <property type="nucleotide sequence ID" value="NZ_JAQQKX010000007.1"/>
</dbReference>
<evidence type="ECO:0000313" key="5">
    <source>
        <dbReference type="Proteomes" id="UP001214854"/>
    </source>
</evidence>
<dbReference type="Gene3D" id="3.20.20.450">
    <property type="entry name" value="EAL domain"/>
    <property type="match status" value="1"/>
</dbReference>
<dbReference type="PROSITE" id="PS50887">
    <property type="entry name" value="GGDEF"/>
    <property type="match status" value="1"/>
</dbReference>
<keyword evidence="5" id="KW-1185">Reference proteome</keyword>
<keyword evidence="1" id="KW-1133">Transmembrane helix</keyword>
<dbReference type="NCBIfam" id="TIGR00254">
    <property type="entry name" value="GGDEF"/>
    <property type="match status" value="1"/>
</dbReference>
<protein>
    <submittedName>
        <fullName evidence="4">EAL domain-containing protein</fullName>
    </submittedName>
</protein>
<dbReference type="InterPro" id="IPR029787">
    <property type="entry name" value="Nucleotide_cyclase"/>
</dbReference>
<organism evidence="4 5">
    <name type="scientific">Asticcacaulis aquaticus</name>
    <dbReference type="NCBI Taxonomy" id="2984212"/>
    <lineage>
        <taxon>Bacteria</taxon>
        <taxon>Pseudomonadati</taxon>
        <taxon>Pseudomonadota</taxon>
        <taxon>Alphaproteobacteria</taxon>
        <taxon>Caulobacterales</taxon>
        <taxon>Caulobacteraceae</taxon>
        <taxon>Asticcacaulis</taxon>
    </lineage>
</organism>
<comment type="caution">
    <text evidence="4">The sequence shown here is derived from an EMBL/GenBank/DDBJ whole genome shotgun (WGS) entry which is preliminary data.</text>
</comment>
<dbReference type="CDD" id="cd01949">
    <property type="entry name" value="GGDEF"/>
    <property type="match status" value="1"/>
</dbReference>
<feature type="domain" description="EAL" evidence="2">
    <location>
        <begin position="368"/>
        <end position="618"/>
    </location>
</feature>
<feature type="transmembrane region" description="Helical" evidence="1">
    <location>
        <begin position="125"/>
        <end position="146"/>
    </location>
</feature>
<dbReference type="Proteomes" id="UP001214854">
    <property type="component" value="Unassembled WGS sequence"/>
</dbReference>
<keyword evidence="1" id="KW-0812">Transmembrane</keyword>
<dbReference type="Gene3D" id="3.30.70.270">
    <property type="match status" value="1"/>
</dbReference>
<dbReference type="Pfam" id="PF00990">
    <property type="entry name" value="GGDEF"/>
    <property type="match status" value="1"/>
</dbReference>
<dbReference type="InterPro" id="IPR000160">
    <property type="entry name" value="GGDEF_dom"/>
</dbReference>
<dbReference type="InterPro" id="IPR050706">
    <property type="entry name" value="Cyclic-di-GMP_PDE-like"/>
</dbReference>
<dbReference type="Pfam" id="PF00563">
    <property type="entry name" value="EAL"/>
    <property type="match status" value="1"/>
</dbReference>
<dbReference type="InterPro" id="IPR001633">
    <property type="entry name" value="EAL_dom"/>
</dbReference>
<name>A0ABT5HUH6_9CAUL</name>
<feature type="transmembrane region" description="Helical" evidence="1">
    <location>
        <begin position="153"/>
        <end position="174"/>
    </location>
</feature>
<proteinExistence type="predicted"/>
<dbReference type="PANTHER" id="PTHR33121:SF71">
    <property type="entry name" value="OXYGEN SENSOR PROTEIN DOSP"/>
    <property type="match status" value="1"/>
</dbReference>